<keyword evidence="1" id="KW-0812">Transmembrane</keyword>
<evidence type="ECO:0000313" key="2">
    <source>
        <dbReference type="EMBL" id="AEE44617.1"/>
    </source>
</evidence>
<reference evidence="2 3" key="1">
    <citation type="submission" date="2011-04" db="EMBL/GenBank/DDBJ databases">
        <title>Complete sequence of Cellulomonas fimi ATCC 484.</title>
        <authorList>
            <consortium name="US DOE Joint Genome Institute"/>
            <person name="Lucas S."/>
            <person name="Han J."/>
            <person name="Lapidus A."/>
            <person name="Cheng J.-F."/>
            <person name="Goodwin L."/>
            <person name="Pitluck S."/>
            <person name="Peters L."/>
            <person name="Chertkov O."/>
            <person name="Detter J.C."/>
            <person name="Han C."/>
            <person name="Tapia R."/>
            <person name="Land M."/>
            <person name="Hauser L."/>
            <person name="Kyrpides N."/>
            <person name="Ivanova N."/>
            <person name="Ovchinnikova G."/>
            <person name="Pagani I."/>
            <person name="Mead D."/>
            <person name="Brumm P."/>
            <person name="Woyke T."/>
        </authorList>
    </citation>
    <scope>NUCLEOTIDE SEQUENCE [LARGE SCALE GENOMIC DNA]</scope>
    <source>
        <strain evidence="3">ATCC 484 / DSM 20113 / JCM 1341 / NBRC 15513 / NCIMB 8980 / NCTC 7547</strain>
    </source>
</reference>
<gene>
    <name evidence="2" type="ordered locus">Celf_0477</name>
</gene>
<dbReference type="RefSeq" id="WP_013769646.1">
    <property type="nucleotide sequence ID" value="NC_015514.1"/>
</dbReference>
<proteinExistence type="predicted"/>
<accession>F4H860</accession>
<keyword evidence="3" id="KW-1185">Reference proteome</keyword>
<protein>
    <submittedName>
        <fullName evidence="2">Uncharacterized protein</fullName>
    </submittedName>
</protein>
<organism evidence="2 3">
    <name type="scientific">Cellulomonas fimi (strain ATCC 484 / DSM 20113 / JCM 1341 / CCUG 24087 / LMG 16345 / NBRC 15513 / NCIMB 8980 / NCTC 7547 / NRS-133)</name>
    <dbReference type="NCBI Taxonomy" id="590998"/>
    <lineage>
        <taxon>Bacteria</taxon>
        <taxon>Bacillati</taxon>
        <taxon>Actinomycetota</taxon>
        <taxon>Actinomycetes</taxon>
        <taxon>Micrococcales</taxon>
        <taxon>Cellulomonadaceae</taxon>
        <taxon>Cellulomonas</taxon>
    </lineage>
</organism>
<evidence type="ECO:0000313" key="3">
    <source>
        <dbReference type="Proteomes" id="UP000008460"/>
    </source>
</evidence>
<dbReference type="AlphaFoldDB" id="F4H860"/>
<dbReference type="HOGENOM" id="CLU_1132006_0_0_11"/>
<sequence length="245" mass="26390">MPLPAAVARTAGTVVDHPEQSLLELALYVALVAGVAVVLRVVGIVLWRERMLRRLRREHPDQARELTRAVRAVPLLGMPQLAPSDPYARTHEVAVAPLGDGRPGWSLRAPGPNLSTGDLGRDGSRQDARVLLTDGTHLLVVCLGRLGAVTDGHELRPAQERAQRFATEPPDAWQAHGPVDRVDGAIGTGWRVTASPGGRSVLTDTHVDRDGWAFVVGVLSSSWHARAVEALDAVLATWTWQDDPA</sequence>
<name>F4H860_CELFA</name>
<evidence type="ECO:0000256" key="1">
    <source>
        <dbReference type="SAM" id="Phobius"/>
    </source>
</evidence>
<dbReference type="KEGG" id="cfi:Celf_0477"/>
<dbReference type="STRING" id="590998.Celf_0477"/>
<keyword evidence="1" id="KW-0472">Membrane</keyword>
<feature type="transmembrane region" description="Helical" evidence="1">
    <location>
        <begin position="25"/>
        <end position="47"/>
    </location>
</feature>
<dbReference type="EMBL" id="CP002666">
    <property type="protein sequence ID" value="AEE44617.1"/>
    <property type="molecule type" value="Genomic_DNA"/>
</dbReference>
<dbReference type="Proteomes" id="UP000008460">
    <property type="component" value="Chromosome"/>
</dbReference>
<keyword evidence="1" id="KW-1133">Transmembrane helix</keyword>